<proteinExistence type="predicted"/>
<evidence type="ECO:0000313" key="2">
    <source>
        <dbReference type="Proteomes" id="UP000255297"/>
    </source>
</evidence>
<evidence type="ECO:0000313" key="1">
    <source>
        <dbReference type="EMBL" id="STY28290.1"/>
    </source>
</evidence>
<accession>A0A378LPJ4</accession>
<sequence>MTTLQDRLHRLGHLKALMDKISPSDREILAREKKFHSGPSFNNMAAMKLRWLNYQIRMLQTEQSSLSENQAYTALALDCERCLGGYPSAQKDNIKKFGESYLKRAQAQLPSNARLEDVQRKAKCLYFEDQIKEQHEELFSHSLTVATQEYFTDYDPKSPFSPQAVIERAMLVYKEQIYGESLKELEISTLIECYGRFDASRTTFGSEKKAVLEILGLHEKLVHDEHVLIATGVHPDLTKFRTRPFKNFNENLDYHRDFKEQMKHFIQANRDYNSNDELTHIFGLHPKEDWNFMVHMASSFEHQERFAKLTIPQMSLEAPLETSNKSILRLREIVQDYETYLKKLITEEQGIYGNRDLEAVKKRKGALEKMKLFADQSEAFTPAVKEMMHNTYQEILKNEPSWFERDFLNKIWDIITAGPVCRFFNNTFSKPDQAVSNMVNTVKGELTGEEDKGPDF</sequence>
<name>A0A378LPJ4_9GAMM</name>
<gene>
    <name evidence="1" type="ORF">NCTC11532_00460</name>
</gene>
<keyword evidence="2" id="KW-1185">Reference proteome</keyword>
<dbReference type="EMBL" id="UGPB01000001">
    <property type="protein sequence ID" value="STY28290.1"/>
    <property type="molecule type" value="Genomic_DNA"/>
</dbReference>
<organism evidence="1 2">
    <name type="scientific">Legionella wadsworthii</name>
    <dbReference type="NCBI Taxonomy" id="28088"/>
    <lineage>
        <taxon>Bacteria</taxon>
        <taxon>Pseudomonadati</taxon>
        <taxon>Pseudomonadota</taxon>
        <taxon>Gammaproteobacteria</taxon>
        <taxon>Legionellales</taxon>
        <taxon>Legionellaceae</taxon>
        <taxon>Legionella</taxon>
    </lineage>
</organism>
<dbReference type="Proteomes" id="UP000255297">
    <property type="component" value="Unassembled WGS sequence"/>
</dbReference>
<reference evidence="1 2" key="1">
    <citation type="submission" date="2018-06" db="EMBL/GenBank/DDBJ databases">
        <authorList>
            <consortium name="Pathogen Informatics"/>
            <person name="Doyle S."/>
        </authorList>
    </citation>
    <scope>NUCLEOTIDE SEQUENCE [LARGE SCALE GENOMIC DNA]</scope>
    <source>
        <strain evidence="1 2">NCTC11532</strain>
    </source>
</reference>
<dbReference type="AlphaFoldDB" id="A0A378LPJ4"/>
<protein>
    <submittedName>
        <fullName evidence="1">Uncharacterized protein</fullName>
    </submittedName>
</protein>